<evidence type="ECO:0000256" key="5">
    <source>
        <dbReference type="SAM" id="MobiDB-lite"/>
    </source>
</evidence>
<feature type="region of interest" description="Disordered" evidence="5">
    <location>
        <begin position="1"/>
        <end position="106"/>
    </location>
</feature>
<accession>A0A8C6RXF1</accession>
<dbReference type="InterPro" id="IPR042778">
    <property type="entry name" value="ZCWPW1/ZCWPW2"/>
</dbReference>
<dbReference type="Ensembl" id="ENSNGAT00000031042.1">
    <property type="protein sequence ID" value="ENSNGAP00000025322.1"/>
    <property type="gene ID" value="ENSNGAG00000023314.1"/>
</dbReference>
<dbReference type="Proteomes" id="UP000694381">
    <property type="component" value="Unassembled WGS sequence"/>
</dbReference>
<dbReference type="PANTHER" id="PTHR15999">
    <property type="entry name" value="ZINC FINGER CW-TYPE PWWP DOMAIN PROTEIN 1"/>
    <property type="match status" value="1"/>
</dbReference>
<evidence type="ECO:0000259" key="6">
    <source>
        <dbReference type="PROSITE" id="PS50812"/>
    </source>
</evidence>
<dbReference type="GO" id="GO:0045911">
    <property type="term" value="P:positive regulation of DNA recombination"/>
    <property type="evidence" value="ECO:0007669"/>
    <property type="project" value="Ensembl"/>
</dbReference>
<dbReference type="GO" id="GO:0005634">
    <property type="term" value="C:nucleus"/>
    <property type="evidence" value="ECO:0007669"/>
    <property type="project" value="Ensembl"/>
</dbReference>
<evidence type="ECO:0000259" key="7">
    <source>
        <dbReference type="PROSITE" id="PS51050"/>
    </source>
</evidence>
<protein>
    <submittedName>
        <fullName evidence="8">Zinc finger, CW type with PWWP domain 1</fullName>
    </submittedName>
</protein>
<keyword evidence="1" id="KW-0479">Metal-binding</keyword>
<organism evidence="8 9">
    <name type="scientific">Nannospalax galili</name>
    <name type="common">Northern Israeli blind subterranean mole rat</name>
    <name type="synonym">Spalax galili</name>
    <dbReference type="NCBI Taxonomy" id="1026970"/>
    <lineage>
        <taxon>Eukaryota</taxon>
        <taxon>Metazoa</taxon>
        <taxon>Chordata</taxon>
        <taxon>Craniata</taxon>
        <taxon>Vertebrata</taxon>
        <taxon>Euteleostomi</taxon>
        <taxon>Mammalia</taxon>
        <taxon>Eutheria</taxon>
        <taxon>Euarchontoglires</taxon>
        <taxon>Glires</taxon>
        <taxon>Rodentia</taxon>
        <taxon>Myomorpha</taxon>
        <taxon>Muroidea</taxon>
        <taxon>Spalacidae</taxon>
        <taxon>Spalacinae</taxon>
        <taxon>Nannospalax</taxon>
    </lineage>
</organism>
<dbReference type="GO" id="GO:0001741">
    <property type="term" value="C:XY body"/>
    <property type="evidence" value="ECO:0007669"/>
    <property type="project" value="Ensembl"/>
</dbReference>
<dbReference type="SUPFAM" id="SSF63748">
    <property type="entry name" value="Tudor/PWWP/MBT"/>
    <property type="match status" value="1"/>
</dbReference>
<feature type="domain" description="PWWP" evidence="6">
    <location>
        <begin position="314"/>
        <end position="380"/>
    </location>
</feature>
<dbReference type="InterPro" id="IPR000313">
    <property type="entry name" value="PWWP_dom"/>
</dbReference>
<dbReference type="Pfam" id="PF00855">
    <property type="entry name" value="PWWP"/>
    <property type="match status" value="1"/>
</dbReference>
<dbReference type="Gene3D" id="3.30.40.100">
    <property type="match status" value="1"/>
</dbReference>
<keyword evidence="3" id="KW-0862">Zinc</keyword>
<feature type="compositionally biased region" description="Basic residues" evidence="5">
    <location>
        <begin position="60"/>
        <end position="70"/>
    </location>
</feature>
<feature type="compositionally biased region" description="Basic residues" evidence="5">
    <location>
        <begin position="85"/>
        <end position="98"/>
    </location>
</feature>
<dbReference type="GO" id="GO:2000781">
    <property type="term" value="P:positive regulation of double-strand break repair"/>
    <property type="evidence" value="ECO:0007669"/>
    <property type="project" value="Ensembl"/>
</dbReference>
<dbReference type="AlphaFoldDB" id="A0A8C6RXF1"/>
<feature type="region of interest" description="Disordered" evidence="5">
    <location>
        <begin position="434"/>
        <end position="624"/>
    </location>
</feature>
<dbReference type="GO" id="GO:0008270">
    <property type="term" value="F:zinc ion binding"/>
    <property type="evidence" value="ECO:0007669"/>
    <property type="project" value="UniProtKB-KW"/>
</dbReference>
<evidence type="ECO:0000256" key="1">
    <source>
        <dbReference type="ARBA" id="ARBA00022723"/>
    </source>
</evidence>
<dbReference type="CDD" id="cd20145">
    <property type="entry name" value="PWWP_ZCWPW1"/>
    <property type="match status" value="1"/>
</dbReference>
<reference evidence="8" key="2">
    <citation type="submission" date="2025-09" db="UniProtKB">
        <authorList>
            <consortium name="Ensembl"/>
        </authorList>
    </citation>
    <scope>IDENTIFICATION</scope>
</reference>
<feature type="compositionally biased region" description="Basic and acidic residues" evidence="5">
    <location>
        <begin position="446"/>
        <end position="465"/>
    </location>
</feature>
<dbReference type="PROSITE" id="PS51050">
    <property type="entry name" value="ZF_CW"/>
    <property type="match status" value="1"/>
</dbReference>
<proteinExistence type="predicted"/>
<feature type="region of interest" description="Disordered" evidence="5">
    <location>
        <begin position="130"/>
        <end position="154"/>
    </location>
</feature>
<dbReference type="GO" id="GO:0140003">
    <property type="term" value="F:histone H3K36me3 reader activity"/>
    <property type="evidence" value="ECO:0007669"/>
    <property type="project" value="Ensembl"/>
</dbReference>
<evidence type="ECO:0000256" key="2">
    <source>
        <dbReference type="ARBA" id="ARBA00022771"/>
    </source>
</evidence>
<name>A0A8C6RXF1_NANGA</name>
<dbReference type="PANTHER" id="PTHR15999:SF2">
    <property type="entry name" value="ZINC FINGER CW-TYPE PWWP DOMAIN PROTEIN 1"/>
    <property type="match status" value="1"/>
</dbReference>
<gene>
    <name evidence="8" type="primary">Zcwpw1</name>
</gene>
<evidence type="ECO:0000313" key="9">
    <source>
        <dbReference type="Proteomes" id="UP000694381"/>
    </source>
</evidence>
<dbReference type="GO" id="GO:0140002">
    <property type="term" value="F:histone H3K4me3 reader activity"/>
    <property type="evidence" value="ECO:0007669"/>
    <property type="project" value="Ensembl"/>
</dbReference>
<dbReference type="Pfam" id="PF07496">
    <property type="entry name" value="zf-CW"/>
    <property type="match status" value="1"/>
</dbReference>
<dbReference type="GO" id="GO:0007129">
    <property type="term" value="P:homologous chromosome pairing at meiosis"/>
    <property type="evidence" value="ECO:0007669"/>
    <property type="project" value="Ensembl"/>
</dbReference>
<dbReference type="InterPro" id="IPR011124">
    <property type="entry name" value="Znf_CW"/>
</dbReference>
<evidence type="ECO:0000256" key="3">
    <source>
        <dbReference type="ARBA" id="ARBA00022833"/>
    </source>
</evidence>
<keyword evidence="9" id="KW-1185">Reference proteome</keyword>
<reference evidence="8" key="1">
    <citation type="submission" date="2025-08" db="UniProtKB">
        <authorList>
            <consortium name="Ensembl"/>
        </authorList>
    </citation>
    <scope>IDENTIFICATION</scope>
</reference>
<dbReference type="GO" id="GO:0007283">
    <property type="term" value="P:spermatogenesis"/>
    <property type="evidence" value="ECO:0007669"/>
    <property type="project" value="Ensembl"/>
</dbReference>
<dbReference type="SMART" id="SM00293">
    <property type="entry name" value="PWWP"/>
    <property type="match status" value="1"/>
</dbReference>
<feature type="domain" description="CW-type" evidence="7">
    <location>
        <begin position="247"/>
        <end position="301"/>
    </location>
</feature>
<dbReference type="PROSITE" id="PS50812">
    <property type="entry name" value="PWWP"/>
    <property type="match status" value="1"/>
</dbReference>
<dbReference type="GO" id="GO:1990918">
    <property type="term" value="P:double-strand break repair involved in meiotic recombination"/>
    <property type="evidence" value="ECO:0007669"/>
    <property type="project" value="Ensembl"/>
</dbReference>
<evidence type="ECO:0000313" key="8">
    <source>
        <dbReference type="Ensembl" id="ENSNGAP00000025322.1"/>
    </source>
</evidence>
<sequence length="634" mass="71041">MMAALQGNEEYEKGPKKTFVPPTQKSHSVKPPDANLLMENTPGISSPEAEAKRSPPQVSLKKKRKKNKKKAATENGASRDQEKKQKARGKPGEKKRKEKSTLTNEEFEEIFQTVLKKSLQECLESSCVQPRMYSQPDKEPGFTSSATGNENDDGEMAIASETPEISSSLDNKVVSEIRTLKLDQPVPEPPKKKFNRLPLNKRKKKTEDEKMESIQDGHEHRLEVLQKATIKDPSQIRSQQKEEKNGFGQCLVWVQCSFPKCEKWRRLLGNTDPSVLPDNWSCDQNPDVNYNRCDIPEETWTGCESDVTYASYVPGSIIWAKQYGYPWWPGMVESDPDLGEYFLFASHLDSLPSKYHVTFFGDAVSRAWIPVNMLKNFQELSLELTGVKKCKNKDYNQKLEAAIKMAREAEQTSIQDRVNLFGFWTRYNASDNSGEGKDLMVSPESCLEKEEKDAVEGKENEKKDTTLPGPKPPKIQTKKPKSRGTTDEQGRALKKKTVKKSLESKALLPPAPIMGGEEGQRTSAPDPPGHKKKFKAPGNKALATNLSEEKEVKIVSECPTPPAHHGSYPLVGKEGPGSQEPPVQETVSFPLEDEASSDLDFGQLMEDIGGESEGQGEPQHRDRSEEFLAVLFEE</sequence>
<keyword evidence="2 4" id="KW-0863">Zinc-finger</keyword>
<dbReference type="GeneTree" id="ENSGT00560000077278"/>
<dbReference type="Gene3D" id="2.30.30.140">
    <property type="match status" value="1"/>
</dbReference>
<dbReference type="OMA" id="CAQPIRC"/>
<evidence type="ECO:0000256" key="4">
    <source>
        <dbReference type="PROSITE-ProRule" id="PRU00454"/>
    </source>
</evidence>